<protein>
    <recommendedName>
        <fullName evidence="3">Knr4/Smi1-like domain-containing protein</fullName>
    </recommendedName>
</protein>
<dbReference type="Proteomes" id="UP000310158">
    <property type="component" value="Unassembled WGS sequence"/>
</dbReference>
<evidence type="ECO:0008006" key="3">
    <source>
        <dbReference type="Google" id="ProtNLM"/>
    </source>
</evidence>
<dbReference type="AlphaFoldDB" id="A0A4S4M151"/>
<dbReference type="SUPFAM" id="SSF52317">
    <property type="entry name" value="Class I glutamine amidotransferase-like"/>
    <property type="match status" value="1"/>
</dbReference>
<gene>
    <name evidence="1" type="ORF">EW146_g2263</name>
</gene>
<dbReference type="EMBL" id="SGPL01000064">
    <property type="protein sequence ID" value="THH18769.1"/>
    <property type="molecule type" value="Genomic_DNA"/>
</dbReference>
<dbReference type="InterPro" id="IPR029062">
    <property type="entry name" value="Class_I_gatase-like"/>
</dbReference>
<dbReference type="InterPro" id="IPR037883">
    <property type="entry name" value="Knr4/Smi1-like_sf"/>
</dbReference>
<proteinExistence type="predicted"/>
<accession>A0A4S4M151</accession>
<evidence type="ECO:0000313" key="2">
    <source>
        <dbReference type="Proteomes" id="UP000310158"/>
    </source>
</evidence>
<dbReference type="SUPFAM" id="SSF160631">
    <property type="entry name" value="SMI1/KNR4-like"/>
    <property type="match status" value="1"/>
</dbReference>
<dbReference type="Gene3D" id="3.40.50.880">
    <property type="match status" value="1"/>
</dbReference>
<organism evidence="1 2">
    <name type="scientific">Bondarzewia mesenterica</name>
    <dbReference type="NCBI Taxonomy" id="1095465"/>
    <lineage>
        <taxon>Eukaryota</taxon>
        <taxon>Fungi</taxon>
        <taxon>Dikarya</taxon>
        <taxon>Basidiomycota</taxon>
        <taxon>Agaricomycotina</taxon>
        <taxon>Agaricomycetes</taxon>
        <taxon>Russulales</taxon>
        <taxon>Bondarzewiaceae</taxon>
        <taxon>Bondarzewia</taxon>
    </lineage>
</organism>
<comment type="caution">
    <text evidence="1">The sequence shown here is derived from an EMBL/GenBank/DDBJ whole genome shotgun (WGS) entry which is preliminary data.</text>
</comment>
<dbReference type="OrthoDB" id="2788868at2759"/>
<reference evidence="1 2" key="1">
    <citation type="submission" date="2019-02" db="EMBL/GenBank/DDBJ databases">
        <title>Genome sequencing of the rare red list fungi Bondarzewia mesenterica.</title>
        <authorList>
            <person name="Buettner E."/>
            <person name="Kellner H."/>
        </authorList>
    </citation>
    <scope>NUCLEOTIDE SEQUENCE [LARGE SCALE GENOMIC DNA]</scope>
    <source>
        <strain evidence="1 2">DSM 108281</strain>
    </source>
</reference>
<sequence length="365" mass="40329">MTSSFKDDGKRKMVVVLFDDVERDDLQLQDHLQKLGFATTFVGVNGGKNKFYQLTPRFEGEDARIEADADIAELVLDANVKDDVLLLPGGPGALGMDGAVIEKIGQLADAATWVVAFSLGANWPAVDWQPKTALVHDGKYFTAYTIPNSKNVTKTTEALIAAMEITDIQHTTEPVPESFSAALSTGSNNDSSHWRNLLEDLRAVAQRQSTEEGVDEDVLAADPFIRLPATEADIHDAEARLGLPLPADYATFFEGIRWHRIHWYSIYAWLEIVTVGGKESTELTFERVLIISDPDEEGILFLVDPSFVSRAKDEVVQRTGKAVSLEMVSPDWTLILFVPWMASTKQFDSFTAYIERKIGDGSGSE</sequence>
<evidence type="ECO:0000313" key="1">
    <source>
        <dbReference type="EMBL" id="THH18769.1"/>
    </source>
</evidence>
<keyword evidence="2" id="KW-1185">Reference proteome</keyword>
<name>A0A4S4M151_9AGAM</name>